<organism evidence="3 5">
    <name type="scientific">Micromonospora musae</name>
    <dbReference type="NCBI Taxonomy" id="1894970"/>
    <lineage>
        <taxon>Bacteria</taxon>
        <taxon>Bacillati</taxon>
        <taxon>Actinomycetota</taxon>
        <taxon>Actinomycetes</taxon>
        <taxon>Micromonosporales</taxon>
        <taxon>Micromonosporaceae</taxon>
        <taxon>Micromonospora</taxon>
    </lineage>
</organism>
<dbReference type="RefSeq" id="WP_120677716.1">
    <property type="nucleotide sequence ID" value="NZ_RAZS01000004.1"/>
</dbReference>
<gene>
    <name evidence="3" type="ORF">D7044_20395</name>
    <name evidence="2" type="ORF">D7147_14595</name>
</gene>
<dbReference type="InterPro" id="IPR010982">
    <property type="entry name" value="Lambda_DNA-bd_dom_sf"/>
</dbReference>
<dbReference type="InterPro" id="IPR001387">
    <property type="entry name" value="Cro/C1-type_HTH"/>
</dbReference>
<dbReference type="OrthoDB" id="3806821at2"/>
<dbReference type="GO" id="GO:0003677">
    <property type="term" value="F:DNA binding"/>
    <property type="evidence" value="ECO:0007669"/>
    <property type="project" value="InterPro"/>
</dbReference>
<evidence type="ECO:0000313" key="3">
    <source>
        <dbReference type="EMBL" id="RKN29970.1"/>
    </source>
</evidence>
<dbReference type="InterPro" id="IPR041413">
    <property type="entry name" value="MLTR_LBD"/>
</dbReference>
<protein>
    <submittedName>
        <fullName evidence="3">XRE family transcriptional regulator</fullName>
    </submittedName>
</protein>
<dbReference type="SUPFAM" id="SSF47413">
    <property type="entry name" value="lambda repressor-like DNA-binding domains"/>
    <property type="match status" value="1"/>
</dbReference>
<dbReference type="Gene3D" id="1.10.260.40">
    <property type="entry name" value="lambda repressor-like DNA-binding domains"/>
    <property type="match status" value="1"/>
</dbReference>
<feature type="domain" description="HTH cro/C1-type" evidence="1">
    <location>
        <begin position="33"/>
        <end position="84"/>
    </location>
</feature>
<evidence type="ECO:0000313" key="2">
    <source>
        <dbReference type="EMBL" id="RKN20110.1"/>
    </source>
</evidence>
<dbReference type="Gene3D" id="3.30.450.180">
    <property type="match status" value="1"/>
</dbReference>
<dbReference type="PANTHER" id="PTHR35010:SF2">
    <property type="entry name" value="BLL4672 PROTEIN"/>
    <property type="match status" value="1"/>
</dbReference>
<proteinExistence type="predicted"/>
<sequence>MSKAATSKLGEFLRAHRARVDPTDVGLRGGGDRRVAGLRREEVAVLAGVSVDYYARLEQGRERSPSPQVLDAIGRALRLDLDARGHAFRLAGLNPALAPDHARDRVHPALLRLLDAFPTSAAYVLSPAFDVLATNGVAAALLAPFDGMTNMARVLFLHPQAREIFVEWPTLSGNVVHALRLNAGQHPDDPRIRSLVAELRDASPEFRSLWADQTVRGLTRQFKIFDHPVVGRIELTYQTFDVRDAPGQQLLVGTPDAGSRSAEALAYLGAMHAPA</sequence>
<dbReference type="SMART" id="SM00530">
    <property type="entry name" value="HTH_XRE"/>
    <property type="match status" value="1"/>
</dbReference>
<dbReference type="EMBL" id="RAZT01000010">
    <property type="protein sequence ID" value="RKN29970.1"/>
    <property type="molecule type" value="Genomic_DNA"/>
</dbReference>
<keyword evidence="4" id="KW-1185">Reference proteome</keyword>
<dbReference type="Proteomes" id="UP000275865">
    <property type="component" value="Unassembled WGS sequence"/>
</dbReference>
<name>A0A3A9XWX9_9ACTN</name>
<dbReference type="EMBL" id="RAZS01000004">
    <property type="protein sequence ID" value="RKN20110.1"/>
    <property type="molecule type" value="Genomic_DNA"/>
</dbReference>
<dbReference type="Proteomes" id="UP000271548">
    <property type="component" value="Unassembled WGS sequence"/>
</dbReference>
<comment type="caution">
    <text evidence="3">The sequence shown here is derived from an EMBL/GenBank/DDBJ whole genome shotgun (WGS) entry which is preliminary data.</text>
</comment>
<accession>A0A3A9XWX9</accession>
<evidence type="ECO:0000313" key="4">
    <source>
        <dbReference type="Proteomes" id="UP000271548"/>
    </source>
</evidence>
<evidence type="ECO:0000259" key="1">
    <source>
        <dbReference type="PROSITE" id="PS50943"/>
    </source>
</evidence>
<dbReference type="CDD" id="cd00093">
    <property type="entry name" value="HTH_XRE"/>
    <property type="match status" value="1"/>
</dbReference>
<dbReference type="PROSITE" id="PS50943">
    <property type="entry name" value="HTH_CROC1"/>
    <property type="match status" value="1"/>
</dbReference>
<dbReference type="Pfam" id="PF13560">
    <property type="entry name" value="HTH_31"/>
    <property type="match status" value="1"/>
</dbReference>
<dbReference type="Pfam" id="PF17765">
    <property type="entry name" value="MLTR_LBD"/>
    <property type="match status" value="1"/>
</dbReference>
<dbReference type="AlphaFoldDB" id="A0A3A9XWX9"/>
<dbReference type="PANTHER" id="PTHR35010">
    <property type="entry name" value="BLL4672 PROTEIN-RELATED"/>
    <property type="match status" value="1"/>
</dbReference>
<reference evidence="4 5" key="1">
    <citation type="submission" date="2018-09" db="EMBL/GenBank/DDBJ databases">
        <title>Micromonospora sp. nov. MS1-9, isolated from a root of Musa sp.</title>
        <authorList>
            <person name="Kuncharoen N."/>
            <person name="Kudo T."/>
            <person name="Ohkuma M."/>
            <person name="Yuki M."/>
            <person name="Tanasupawat S."/>
        </authorList>
    </citation>
    <scope>NUCLEOTIDE SEQUENCE [LARGE SCALE GENOMIC DNA]</scope>
    <source>
        <strain evidence="3 5">MS1-9</strain>
        <strain evidence="2 4">NGC1-4</strain>
    </source>
</reference>
<evidence type="ECO:0000313" key="5">
    <source>
        <dbReference type="Proteomes" id="UP000275865"/>
    </source>
</evidence>